<organism evidence="1 2">
    <name type="scientific">Corynebacterium efficiens (strain DSM 44549 / YS-314 / AJ 12310 / JCM 11189 / NBRC 100395)</name>
    <dbReference type="NCBI Taxonomy" id="196164"/>
    <lineage>
        <taxon>Bacteria</taxon>
        <taxon>Bacillati</taxon>
        <taxon>Actinomycetota</taxon>
        <taxon>Actinomycetes</taxon>
        <taxon>Mycobacteriales</taxon>
        <taxon>Corynebacteriaceae</taxon>
        <taxon>Corynebacterium</taxon>
    </lineage>
</organism>
<dbReference type="PANTHER" id="PTHR41791:SF1">
    <property type="entry name" value="SSL7039 PROTEIN"/>
    <property type="match status" value="1"/>
</dbReference>
<dbReference type="STRING" id="196164.gene:10743195"/>
<sequence>MVEIVASATFDRWLRKLKNRRAAARALVRIDRLAANNPGDVKPVGGGISELRIDYGPGCRVYFLRERDRLVLLLTGGDKSTQETDIKAAHAIADIWRRTQGVHE</sequence>
<reference evidence="1 2" key="1">
    <citation type="journal article" date="2003" name="Genome Res.">
        <title>Comparative complete genome sequence analysis of the amino acid replacements responsible for the thermostability of Corynebacterium efficiens.</title>
        <authorList>
            <person name="Nishio Y."/>
            <person name="Nakamura Y."/>
            <person name="Kawarabayasi Y."/>
            <person name="Usuda Y."/>
            <person name="Kimura E."/>
            <person name="Sugimoto S."/>
            <person name="Matsui K."/>
            <person name="Yamagishi A."/>
            <person name="Kikuchi H."/>
            <person name="Ikeo K."/>
            <person name="Gojobori T."/>
        </authorList>
    </citation>
    <scope>NUCLEOTIDE SEQUENCE [LARGE SCALE GENOMIC DNA]</scope>
    <source>
        <strain evidence="2">DSM 44549 / YS-314 / AJ 12310 / JCM 11189 / NBRC 100395</strain>
    </source>
</reference>
<dbReference type="PANTHER" id="PTHR41791">
    <property type="entry name" value="SSL7039 PROTEIN"/>
    <property type="match status" value="1"/>
</dbReference>
<keyword evidence="2" id="KW-1185">Reference proteome</keyword>
<dbReference type="RefSeq" id="WP_006768884.1">
    <property type="nucleotide sequence ID" value="NC_004369.1"/>
</dbReference>
<dbReference type="Proteomes" id="UP000001409">
    <property type="component" value="Chromosome"/>
</dbReference>
<dbReference type="PIRSF" id="PIRSF028744">
    <property type="entry name" value="Addict_mod_HI1419"/>
    <property type="match status" value="1"/>
</dbReference>
<dbReference type="Pfam" id="PF05973">
    <property type="entry name" value="Gp49"/>
    <property type="match status" value="1"/>
</dbReference>
<dbReference type="EMBL" id="BA000035">
    <property type="protein sequence ID" value="BAC19557.1"/>
    <property type="molecule type" value="Genomic_DNA"/>
</dbReference>
<dbReference type="InterPro" id="IPR009241">
    <property type="entry name" value="HigB-like"/>
</dbReference>
<proteinExistence type="predicted"/>
<dbReference type="AlphaFoldDB" id="Q8FLW2"/>
<dbReference type="HOGENOM" id="CLU_152445_0_1_11"/>
<evidence type="ECO:0000313" key="1">
    <source>
        <dbReference type="EMBL" id="BAC19557.1"/>
    </source>
</evidence>
<evidence type="ECO:0000313" key="2">
    <source>
        <dbReference type="Proteomes" id="UP000001409"/>
    </source>
</evidence>
<dbReference type="KEGG" id="cef:CE2747"/>
<dbReference type="eggNOG" id="COG3657">
    <property type="taxonomic scope" value="Bacteria"/>
</dbReference>
<dbReference type="NCBIfam" id="TIGR02683">
    <property type="entry name" value="upstrm_HI1419"/>
    <property type="match status" value="1"/>
</dbReference>
<protein>
    <recommendedName>
        <fullName evidence="3">Addiction module killer protein</fullName>
    </recommendedName>
</protein>
<name>Q8FLW2_COREF</name>
<dbReference type="OrthoDB" id="9800258at2"/>
<evidence type="ECO:0008006" key="3">
    <source>
        <dbReference type="Google" id="ProtNLM"/>
    </source>
</evidence>
<accession>C8NJE2</accession>
<dbReference type="InterPro" id="IPR014056">
    <property type="entry name" value="TypeIITA-like_toxin_pred"/>
</dbReference>
<accession>Q8FLW2</accession>